<feature type="region of interest" description="Disordered" evidence="6">
    <location>
        <begin position="744"/>
        <end position="779"/>
    </location>
</feature>
<comment type="similarity">
    <text evidence="2">Belongs to the major facilitator superfamily. MFSD6 family.</text>
</comment>
<sequence>MGEETSTSVEVNTDYTPPKFFRINRSLLLLKSTLFFLHGATSSLVPYLTIHMQSIGLSMEQIAIIYLCLPFTTFLAPPATGYLVDKFGKYKPVVIGCFILTAILHHSLLFMPHQETPGTVPSGYIIRHPKKMYVEVWWSPCPSRECPDDEELDLVLDFCMDHCLLKEAKQAKNKKLIKANPPKRPCDDEDPGDKDDLNFHIKKKQRNDTATAFTLDMHPNLGDPVEQFGIEIEDEDDEDVTDFKKRFRLGMLKRHGVDINELETKDLRCGGIVLEANGTTRSLLRNYTDDCILQKCQFRSGGPEVCPPDYKEAEPMVFWIYGGLRFLATMMQLAATTIMDPVALSMIEKHGGDFGKERLFSCFGMAIFAPITGGLIDWYSEKVGHTDYSLAFYSFDFLLIIASLSLFFMPLDTKLPSDSMFSDLKKILKMPALMMVVFFLFLLGNLWGFIESFLFFYLKDLGAPNYLLGITVTVGTMSSVPFLYGSDKITGTIGHVTVVILAFFAHATRLVGYSLIESPWWCFPFEALESIAVHLMWVAAATYCAVLAPRGLLATLLGVCAVAHYSVGRGSGSFIGGHIIAKFGITTAFRIMGLFAVCSGLSYAFLNLVWLRKVEKREQDRREAEVTEELKGGGLKYKDQGTMMSLERLTVMIDQNHIGSITSLGRHSRSGIIRRGSLSAARPSIPNARTELLKSANEINQHRTRHNSERDGSARQIYPSLSSQGVNGSVLCEKEEIVYDEIKRKAQSYSSEKDETLYDEIKKKPETNSQDDKSDSEKL</sequence>
<keyword evidence="3 7" id="KW-0812">Transmembrane</keyword>
<dbReference type="Proteomes" id="UP001652700">
    <property type="component" value="Unplaced"/>
</dbReference>
<dbReference type="InterPro" id="IPR051717">
    <property type="entry name" value="MFS_MFSD6"/>
</dbReference>
<dbReference type="GO" id="GO:0016020">
    <property type="term" value="C:membrane"/>
    <property type="evidence" value="ECO:0007669"/>
    <property type="project" value="UniProtKB-SubCell"/>
</dbReference>
<protein>
    <submittedName>
        <fullName evidence="11">Uncharacterized protein LOC114327015</fullName>
    </submittedName>
</protein>
<evidence type="ECO:0000313" key="9">
    <source>
        <dbReference type="EnsemblMetazoa" id="XP_028131310.1"/>
    </source>
</evidence>
<dbReference type="GeneID" id="114327015"/>
<feature type="transmembrane region" description="Helical" evidence="7">
    <location>
        <begin position="391"/>
        <end position="411"/>
    </location>
</feature>
<evidence type="ECO:0000256" key="3">
    <source>
        <dbReference type="ARBA" id="ARBA00022692"/>
    </source>
</evidence>
<evidence type="ECO:0000259" key="8">
    <source>
        <dbReference type="Pfam" id="PF12832"/>
    </source>
</evidence>
<keyword evidence="5 7" id="KW-0472">Membrane</keyword>
<feature type="transmembrane region" description="Helical" evidence="7">
    <location>
        <begin position="463"/>
        <end position="484"/>
    </location>
</feature>
<dbReference type="PANTHER" id="PTHR16172:SF41">
    <property type="entry name" value="MAJOR FACILITATOR SUPERFAMILY DOMAIN-CONTAINING PROTEIN 6-LIKE"/>
    <property type="match status" value="1"/>
</dbReference>
<keyword evidence="10" id="KW-1185">Reference proteome</keyword>
<dbReference type="EnsemblMetazoa" id="XM_050663052.1">
    <property type="protein sequence ID" value="XP_050519009.1"/>
    <property type="gene ID" value="LOC114327015"/>
</dbReference>
<dbReference type="RefSeq" id="XP_028131310.1">
    <property type="nucleotide sequence ID" value="XM_028275509.1"/>
</dbReference>
<reference evidence="11" key="1">
    <citation type="submission" date="2025-04" db="UniProtKB">
        <authorList>
            <consortium name="RefSeq"/>
        </authorList>
    </citation>
    <scope>IDENTIFICATION</scope>
    <source>
        <tissue evidence="11">Whole insect</tissue>
    </source>
</reference>
<reference evidence="9" key="2">
    <citation type="submission" date="2025-05" db="UniProtKB">
        <authorList>
            <consortium name="EnsemblMetazoa"/>
        </authorList>
    </citation>
    <scope>IDENTIFICATION</scope>
</reference>
<evidence type="ECO:0000256" key="5">
    <source>
        <dbReference type="ARBA" id="ARBA00023136"/>
    </source>
</evidence>
<evidence type="ECO:0000313" key="11">
    <source>
        <dbReference type="RefSeq" id="XP_028131310.1"/>
    </source>
</evidence>
<feature type="compositionally biased region" description="Basic and acidic residues" evidence="6">
    <location>
        <begin position="751"/>
        <end position="779"/>
    </location>
</feature>
<dbReference type="InterPro" id="IPR036259">
    <property type="entry name" value="MFS_trans_sf"/>
</dbReference>
<evidence type="ECO:0000313" key="10">
    <source>
        <dbReference type="Proteomes" id="UP001652700"/>
    </source>
</evidence>
<dbReference type="EnsemblMetazoa" id="XM_028275509.2">
    <property type="protein sequence ID" value="XP_028131310.1"/>
    <property type="gene ID" value="LOC114327015"/>
</dbReference>
<feature type="transmembrane region" description="Helical" evidence="7">
    <location>
        <begin position="432"/>
        <end position="457"/>
    </location>
</feature>
<dbReference type="InterPro" id="IPR024989">
    <property type="entry name" value="MFS_assoc_dom"/>
</dbReference>
<dbReference type="InParanoid" id="A0A6P7FD67"/>
<feature type="transmembrane region" description="Helical" evidence="7">
    <location>
        <begin position="28"/>
        <end position="50"/>
    </location>
</feature>
<comment type="subcellular location">
    <subcellularLocation>
        <location evidence="1">Membrane</location>
        <topology evidence="1">Multi-pass membrane protein</topology>
    </subcellularLocation>
</comment>
<keyword evidence="4 7" id="KW-1133">Transmembrane helix</keyword>
<feature type="transmembrane region" description="Helical" evidence="7">
    <location>
        <begin position="62"/>
        <end position="84"/>
    </location>
</feature>
<feature type="domain" description="Major facilitator superfamily associated" evidence="8">
    <location>
        <begin position="28"/>
        <end position="590"/>
    </location>
</feature>
<feature type="region of interest" description="Disordered" evidence="6">
    <location>
        <begin position="700"/>
        <end position="720"/>
    </location>
</feature>
<evidence type="ECO:0000256" key="2">
    <source>
        <dbReference type="ARBA" id="ARBA00005241"/>
    </source>
</evidence>
<feature type="transmembrane region" description="Helical" evidence="7">
    <location>
        <begin position="588"/>
        <end position="611"/>
    </location>
</feature>
<proteinExistence type="inferred from homology"/>
<dbReference type="RefSeq" id="XP_050519009.1">
    <property type="nucleotide sequence ID" value="XM_050663052.1"/>
</dbReference>
<dbReference type="Gene3D" id="1.20.1250.20">
    <property type="entry name" value="MFS general substrate transporter like domains"/>
    <property type="match status" value="2"/>
</dbReference>
<feature type="transmembrane region" description="Helical" evidence="7">
    <location>
        <begin position="359"/>
        <end position="379"/>
    </location>
</feature>
<evidence type="ECO:0000256" key="7">
    <source>
        <dbReference type="SAM" id="Phobius"/>
    </source>
</evidence>
<evidence type="ECO:0000256" key="1">
    <source>
        <dbReference type="ARBA" id="ARBA00004141"/>
    </source>
</evidence>
<dbReference type="SUPFAM" id="SSF103473">
    <property type="entry name" value="MFS general substrate transporter"/>
    <property type="match status" value="2"/>
</dbReference>
<evidence type="ECO:0000256" key="6">
    <source>
        <dbReference type="SAM" id="MobiDB-lite"/>
    </source>
</evidence>
<dbReference type="Pfam" id="PF12832">
    <property type="entry name" value="MFS_1_like"/>
    <property type="match status" value="1"/>
</dbReference>
<dbReference type="AlphaFoldDB" id="A0A6P7FD67"/>
<feature type="transmembrane region" description="Helical" evidence="7">
    <location>
        <begin position="551"/>
        <end position="568"/>
    </location>
</feature>
<dbReference type="CDD" id="cd17335">
    <property type="entry name" value="MFS_MFSD6"/>
    <property type="match status" value="1"/>
</dbReference>
<dbReference type="OrthoDB" id="10056177at2759"/>
<feature type="transmembrane region" description="Helical" evidence="7">
    <location>
        <begin position="316"/>
        <end position="338"/>
    </location>
</feature>
<gene>
    <name evidence="11" type="primary">LOC114327015</name>
</gene>
<dbReference type="KEGG" id="dvv:114327015"/>
<dbReference type="FunCoup" id="A0A6P7FD67">
    <property type="interactions" value="28"/>
</dbReference>
<accession>A0A6P7FD67</accession>
<evidence type="ECO:0000256" key="4">
    <source>
        <dbReference type="ARBA" id="ARBA00022989"/>
    </source>
</evidence>
<organism evidence="11">
    <name type="scientific">Diabrotica virgifera virgifera</name>
    <name type="common">western corn rootworm</name>
    <dbReference type="NCBI Taxonomy" id="50390"/>
    <lineage>
        <taxon>Eukaryota</taxon>
        <taxon>Metazoa</taxon>
        <taxon>Ecdysozoa</taxon>
        <taxon>Arthropoda</taxon>
        <taxon>Hexapoda</taxon>
        <taxon>Insecta</taxon>
        <taxon>Pterygota</taxon>
        <taxon>Neoptera</taxon>
        <taxon>Endopterygota</taxon>
        <taxon>Coleoptera</taxon>
        <taxon>Polyphaga</taxon>
        <taxon>Cucujiformia</taxon>
        <taxon>Chrysomeloidea</taxon>
        <taxon>Chrysomelidae</taxon>
        <taxon>Galerucinae</taxon>
        <taxon>Diabroticina</taxon>
        <taxon>Diabroticites</taxon>
        <taxon>Diabrotica</taxon>
    </lineage>
</organism>
<dbReference type="PANTHER" id="PTHR16172">
    <property type="entry name" value="MAJOR FACILITATOR SUPERFAMILY DOMAIN-CONTAINING PROTEIN 6-LIKE"/>
    <property type="match status" value="1"/>
</dbReference>
<feature type="transmembrane region" description="Helical" evidence="7">
    <location>
        <begin position="496"/>
        <end position="516"/>
    </location>
</feature>
<name>A0A6P7FD67_DIAVI</name>